<proteinExistence type="predicted"/>
<dbReference type="Proteomes" id="UP000294933">
    <property type="component" value="Unassembled WGS sequence"/>
</dbReference>
<evidence type="ECO:0000313" key="2">
    <source>
        <dbReference type="EMBL" id="TDL20101.1"/>
    </source>
</evidence>
<feature type="compositionally biased region" description="Low complexity" evidence="1">
    <location>
        <begin position="75"/>
        <end position="89"/>
    </location>
</feature>
<dbReference type="AlphaFoldDB" id="A0A4Y7PYD8"/>
<gene>
    <name evidence="2" type="ORF">BD410DRAFT_841464</name>
</gene>
<sequence>MAPSHQHSGNPGPSRAQNVANATTTDEQPANSESTTSGSRHSVHHNTASNSAAQAPMAAPPCPRSNRSNRSGNMPRSGATSSTAAATPAVPVPTLPTVHSQPENLADTHGTIRASDSLRTMRMQIPSSRTASMSISEASLVSRPTSEPVCARSRASHASAVSGRTSANGLLNLSFIQPPPEELLAENAELRRLLAIFQNEQVERRSSRSGSTRHSARVSSVGAGHPVVSSSPNVIRQSPVKASSQSPPAPRPDPPVAAERPSWRVLQEKSAAQRTANAAATNAAALARGMVDNLELAFPGNTVGH</sequence>
<organism evidence="2 3">
    <name type="scientific">Rickenella mellea</name>
    <dbReference type="NCBI Taxonomy" id="50990"/>
    <lineage>
        <taxon>Eukaryota</taxon>
        <taxon>Fungi</taxon>
        <taxon>Dikarya</taxon>
        <taxon>Basidiomycota</taxon>
        <taxon>Agaricomycotina</taxon>
        <taxon>Agaricomycetes</taxon>
        <taxon>Hymenochaetales</taxon>
        <taxon>Rickenellaceae</taxon>
        <taxon>Rickenella</taxon>
    </lineage>
</organism>
<feature type="compositionally biased region" description="Polar residues" evidence="1">
    <location>
        <begin position="1"/>
        <end position="51"/>
    </location>
</feature>
<dbReference type="VEuPathDB" id="FungiDB:BD410DRAFT_841464"/>
<evidence type="ECO:0000313" key="3">
    <source>
        <dbReference type="Proteomes" id="UP000294933"/>
    </source>
</evidence>
<evidence type="ECO:0000256" key="1">
    <source>
        <dbReference type="SAM" id="MobiDB-lite"/>
    </source>
</evidence>
<keyword evidence="3" id="KW-1185">Reference proteome</keyword>
<accession>A0A4Y7PYD8</accession>
<reference evidence="2 3" key="1">
    <citation type="submission" date="2018-06" db="EMBL/GenBank/DDBJ databases">
        <title>A transcriptomic atlas of mushroom development highlights an independent origin of complex multicellularity.</title>
        <authorList>
            <consortium name="DOE Joint Genome Institute"/>
            <person name="Krizsan K."/>
            <person name="Almasi E."/>
            <person name="Merenyi Z."/>
            <person name="Sahu N."/>
            <person name="Viragh M."/>
            <person name="Koszo T."/>
            <person name="Mondo S."/>
            <person name="Kiss B."/>
            <person name="Balint B."/>
            <person name="Kues U."/>
            <person name="Barry K."/>
            <person name="Hegedus J.C."/>
            <person name="Henrissat B."/>
            <person name="Johnson J."/>
            <person name="Lipzen A."/>
            <person name="Ohm R."/>
            <person name="Nagy I."/>
            <person name="Pangilinan J."/>
            <person name="Yan J."/>
            <person name="Xiong Y."/>
            <person name="Grigoriev I.V."/>
            <person name="Hibbett D.S."/>
            <person name="Nagy L.G."/>
        </authorList>
    </citation>
    <scope>NUCLEOTIDE SEQUENCE [LARGE SCALE GENOMIC DNA]</scope>
    <source>
        <strain evidence="2 3">SZMC22713</strain>
    </source>
</reference>
<dbReference type="EMBL" id="ML170190">
    <property type="protein sequence ID" value="TDL20101.1"/>
    <property type="molecule type" value="Genomic_DNA"/>
</dbReference>
<feature type="compositionally biased region" description="Polar residues" evidence="1">
    <location>
        <begin position="65"/>
        <end position="74"/>
    </location>
</feature>
<protein>
    <submittedName>
        <fullName evidence="2">Uncharacterized protein</fullName>
    </submittedName>
</protein>
<feature type="region of interest" description="Disordered" evidence="1">
    <location>
        <begin position="1"/>
        <end position="117"/>
    </location>
</feature>
<name>A0A4Y7PYD8_9AGAM</name>
<feature type="region of interest" description="Disordered" evidence="1">
    <location>
        <begin position="201"/>
        <end position="276"/>
    </location>
</feature>
<feature type="compositionally biased region" description="Polar residues" evidence="1">
    <location>
        <begin position="228"/>
        <end position="246"/>
    </location>
</feature>